<accession>A0A5B8RJW8</accession>
<name>A0A5B8RJW8_9ZZZZ</name>
<dbReference type="InterPro" id="IPR027417">
    <property type="entry name" value="P-loop_NTPase"/>
</dbReference>
<dbReference type="Gene3D" id="3.40.50.300">
    <property type="entry name" value="P-loop containing nucleotide triphosphate hydrolases"/>
    <property type="match status" value="1"/>
</dbReference>
<reference evidence="2" key="1">
    <citation type="submission" date="2019-06" db="EMBL/GenBank/DDBJ databases">
        <authorList>
            <person name="Murdoch R.W."/>
            <person name="Fathepure B."/>
        </authorList>
    </citation>
    <scope>NUCLEOTIDE SEQUENCE</scope>
</reference>
<gene>
    <name evidence="2" type="primary">epsE_2</name>
    <name evidence="2" type="ORF">KBTEX_03544</name>
</gene>
<protein>
    <submittedName>
        <fullName evidence="2">Type II secretion system protein E</fullName>
    </submittedName>
</protein>
<proteinExistence type="predicted"/>
<dbReference type="EMBL" id="MN079213">
    <property type="protein sequence ID" value="QEA07197.1"/>
    <property type="molecule type" value="Genomic_DNA"/>
</dbReference>
<dbReference type="AlphaFoldDB" id="A0A5B8RJW8"/>
<feature type="region of interest" description="Disordered" evidence="1">
    <location>
        <begin position="1"/>
        <end position="21"/>
    </location>
</feature>
<sequence length="50" mass="5487">MRGLIHDGAGEQAMAAHARRRTPALRADGMRRVLAGETTLEEVVRVTTEE</sequence>
<evidence type="ECO:0000256" key="1">
    <source>
        <dbReference type="SAM" id="MobiDB-lite"/>
    </source>
</evidence>
<organism evidence="2">
    <name type="scientific">uncultured organism</name>
    <dbReference type="NCBI Taxonomy" id="155900"/>
    <lineage>
        <taxon>unclassified sequences</taxon>
        <taxon>environmental samples</taxon>
    </lineage>
</organism>
<evidence type="ECO:0000313" key="2">
    <source>
        <dbReference type="EMBL" id="QEA07197.1"/>
    </source>
</evidence>